<keyword evidence="1" id="KW-0472">Membrane</keyword>
<feature type="transmembrane region" description="Helical" evidence="1">
    <location>
        <begin position="12"/>
        <end position="30"/>
    </location>
</feature>
<keyword evidence="1" id="KW-0812">Transmembrane</keyword>
<protein>
    <submittedName>
        <fullName evidence="2">Uncharacterized protein</fullName>
    </submittedName>
</protein>
<evidence type="ECO:0000313" key="2">
    <source>
        <dbReference type="EMBL" id="MXV15079.1"/>
    </source>
</evidence>
<reference evidence="2 3" key="1">
    <citation type="submission" date="2019-11" db="EMBL/GenBank/DDBJ databases">
        <title>Pedobacter sp. HMF7056 Genome sequencing and assembly.</title>
        <authorList>
            <person name="Kang H."/>
            <person name="Kim H."/>
            <person name="Joh K."/>
        </authorList>
    </citation>
    <scope>NUCLEOTIDE SEQUENCE [LARGE SCALE GENOMIC DNA]</scope>
    <source>
        <strain evidence="2 3">HMF7056</strain>
    </source>
</reference>
<organism evidence="2 3">
    <name type="scientific">Hufsiella ginkgonis</name>
    <dbReference type="NCBI Taxonomy" id="2695274"/>
    <lineage>
        <taxon>Bacteria</taxon>
        <taxon>Pseudomonadati</taxon>
        <taxon>Bacteroidota</taxon>
        <taxon>Sphingobacteriia</taxon>
        <taxon>Sphingobacteriales</taxon>
        <taxon>Sphingobacteriaceae</taxon>
        <taxon>Hufsiella</taxon>
    </lineage>
</organism>
<keyword evidence="1" id="KW-1133">Transmembrane helix</keyword>
<feature type="transmembrane region" description="Helical" evidence="1">
    <location>
        <begin position="142"/>
        <end position="161"/>
    </location>
</feature>
<feature type="transmembrane region" description="Helical" evidence="1">
    <location>
        <begin position="37"/>
        <end position="57"/>
    </location>
</feature>
<feature type="transmembrane region" description="Helical" evidence="1">
    <location>
        <begin position="63"/>
        <end position="81"/>
    </location>
</feature>
<feature type="transmembrane region" description="Helical" evidence="1">
    <location>
        <begin position="90"/>
        <end position="108"/>
    </location>
</feature>
<name>A0A7K1XWC0_9SPHI</name>
<dbReference type="AlphaFoldDB" id="A0A7K1XWC0"/>
<proteinExistence type="predicted"/>
<gene>
    <name evidence="2" type="ORF">GS398_07190</name>
</gene>
<dbReference type="EMBL" id="WVHS01000002">
    <property type="protein sequence ID" value="MXV15079.1"/>
    <property type="molecule type" value="Genomic_DNA"/>
</dbReference>
<dbReference type="RefSeq" id="WP_160906100.1">
    <property type="nucleotide sequence ID" value="NZ_WVHS01000002.1"/>
</dbReference>
<keyword evidence="3" id="KW-1185">Reference proteome</keyword>
<feature type="transmembrane region" description="Helical" evidence="1">
    <location>
        <begin position="167"/>
        <end position="184"/>
    </location>
</feature>
<accession>A0A7K1XWC0</accession>
<comment type="caution">
    <text evidence="2">The sequence shown here is derived from an EMBL/GenBank/DDBJ whole genome shotgun (WGS) entry which is preliminary data.</text>
</comment>
<sequence>MFNIPIDHILQPLAGAIGLAAYTLLLIGILRSHVEQSFAAFLLWAMLDGIAAVATLIEGGNFWLAFSNMLGSGTITAILVIKKQVSWSKIETATSVLVVICLVTWYAAGGQAGIIASSLAVFTASIPQMADTWKKPATTPVTPYLVFLAANLLSLFAGRSWTIEERFYPACSVALTVIIVAFAMRKKRAR</sequence>
<dbReference type="Proteomes" id="UP000451233">
    <property type="component" value="Unassembled WGS sequence"/>
</dbReference>
<evidence type="ECO:0000256" key="1">
    <source>
        <dbReference type="SAM" id="Phobius"/>
    </source>
</evidence>
<evidence type="ECO:0000313" key="3">
    <source>
        <dbReference type="Proteomes" id="UP000451233"/>
    </source>
</evidence>